<dbReference type="InterPro" id="IPR005835">
    <property type="entry name" value="NTP_transferase_dom"/>
</dbReference>
<dbReference type="PANTHER" id="PTHR42883:SF2">
    <property type="entry name" value="THYMIDYLYLTRANSFERASE"/>
    <property type="match status" value="1"/>
</dbReference>
<name>A0A7C4YA75_UNCW3</name>
<proteinExistence type="predicted"/>
<dbReference type="Pfam" id="PF00483">
    <property type="entry name" value="NTP_transferase"/>
    <property type="match status" value="1"/>
</dbReference>
<dbReference type="InterPro" id="IPR029044">
    <property type="entry name" value="Nucleotide-diphossugar_trans"/>
</dbReference>
<dbReference type="EMBL" id="DTHG01000070">
    <property type="protein sequence ID" value="HGW92004.1"/>
    <property type="molecule type" value="Genomic_DNA"/>
</dbReference>
<sequence length="330" mass="37277">MNVVIPAAGEGVRLRPHTHTIPKPLINVAGKPIIGHIIDSIIPLNPEKICIVVGHHGIKIEDFVRKNYPDIIDKFLFVHQEKRQGLGHAIFVSLEHIEKEEILIILGDTIFDVDYNEIINANKNIIAVSETDEPQRFGIVEIEGEMVKDMIEKPQNPPSNLAIVGIYYFKNGLKLFNSLRHIIDNNLRTKNEFQLTDAMKHLLKEEEIYIKRIKGWYDCGKIETLLETNRYLLNKCSRFKSYKNTSIIPPVYIPDDVEISNSVIGPYVSCGRKVKIKNAIIKDSIINDGGKVENVLLSNSIIGTDAVIIENFKVVNIGDSSIIEPVKKEV</sequence>
<evidence type="ECO:0000313" key="2">
    <source>
        <dbReference type="EMBL" id="HGW92004.1"/>
    </source>
</evidence>
<evidence type="ECO:0000259" key="1">
    <source>
        <dbReference type="Pfam" id="PF00483"/>
    </source>
</evidence>
<protein>
    <submittedName>
        <fullName evidence="2">Nucleotidyl transferase</fullName>
    </submittedName>
</protein>
<dbReference type="Gene3D" id="3.90.550.10">
    <property type="entry name" value="Spore Coat Polysaccharide Biosynthesis Protein SpsA, Chain A"/>
    <property type="match status" value="1"/>
</dbReference>
<dbReference type="PANTHER" id="PTHR42883">
    <property type="entry name" value="GLUCOSE-1-PHOSPHATE THYMIDYLTRANSFERASE"/>
    <property type="match status" value="1"/>
</dbReference>
<comment type="caution">
    <text evidence="2">The sequence shown here is derived from an EMBL/GenBank/DDBJ whole genome shotgun (WGS) entry which is preliminary data.</text>
</comment>
<gene>
    <name evidence="2" type="ORF">ENV67_05620</name>
</gene>
<dbReference type="Gene3D" id="2.160.10.10">
    <property type="entry name" value="Hexapeptide repeat proteins"/>
    <property type="match status" value="1"/>
</dbReference>
<keyword evidence="2" id="KW-0808">Transferase</keyword>
<feature type="domain" description="Nucleotidyl transferase" evidence="1">
    <location>
        <begin position="4"/>
        <end position="233"/>
    </location>
</feature>
<dbReference type="CDD" id="cd04181">
    <property type="entry name" value="NTP_transferase"/>
    <property type="match status" value="1"/>
</dbReference>
<dbReference type="GO" id="GO:0016740">
    <property type="term" value="F:transferase activity"/>
    <property type="evidence" value="ECO:0007669"/>
    <property type="project" value="UniProtKB-KW"/>
</dbReference>
<organism evidence="2">
    <name type="scientific">candidate division WOR-3 bacterium</name>
    <dbReference type="NCBI Taxonomy" id="2052148"/>
    <lineage>
        <taxon>Bacteria</taxon>
        <taxon>Bacteria division WOR-3</taxon>
    </lineage>
</organism>
<reference evidence="2" key="1">
    <citation type="journal article" date="2020" name="mSystems">
        <title>Genome- and Community-Level Interaction Insights into Carbon Utilization and Element Cycling Functions of Hydrothermarchaeota in Hydrothermal Sediment.</title>
        <authorList>
            <person name="Zhou Z."/>
            <person name="Liu Y."/>
            <person name="Xu W."/>
            <person name="Pan J."/>
            <person name="Luo Z.H."/>
            <person name="Li M."/>
        </authorList>
    </citation>
    <scope>NUCLEOTIDE SEQUENCE [LARGE SCALE GENOMIC DNA]</scope>
    <source>
        <strain evidence="2">SpSt-780</strain>
    </source>
</reference>
<dbReference type="SUPFAM" id="SSF53448">
    <property type="entry name" value="Nucleotide-diphospho-sugar transferases"/>
    <property type="match status" value="1"/>
</dbReference>
<accession>A0A7C4YA75</accession>
<dbReference type="AlphaFoldDB" id="A0A7C4YA75"/>